<evidence type="ECO:0000313" key="3">
    <source>
        <dbReference type="Proteomes" id="UP000094960"/>
    </source>
</evidence>
<protein>
    <recommendedName>
        <fullName evidence="4">ABC transporter permease</fullName>
    </recommendedName>
</protein>
<feature type="transmembrane region" description="Helical" evidence="1">
    <location>
        <begin position="80"/>
        <end position="99"/>
    </location>
</feature>
<reference evidence="3" key="1">
    <citation type="submission" date="2016-09" db="EMBL/GenBank/DDBJ databases">
        <title>Streptomyces puniciscabiei strain:TW1S1 Genome sequencing and assembly.</title>
        <authorList>
            <person name="Kim M.-K."/>
            <person name="Kim S.B."/>
        </authorList>
    </citation>
    <scope>NUCLEOTIDE SEQUENCE [LARGE SCALE GENOMIC DNA]</scope>
    <source>
        <strain evidence="3">TW1S1</strain>
    </source>
</reference>
<feature type="transmembrane region" description="Helical" evidence="1">
    <location>
        <begin position="120"/>
        <end position="144"/>
    </location>
</feature>
<gene>
    <name evidence="2" type="ORF">BFF78_14660</name>
</gene>
<sequence>MATTTRPTTAAAGDELRGRFRDLLGAERIKLFSQRSTYVLLALAPVITVCGEWFTCSGVHLVGASAHTAYDPLRGSFNSGTWGCLMVGAGILGTLAMSSEYSSGLIRTTFLAVPNRRRVVLAKAAVVASVTSVAGLITAITSFITAQKILSGDRLGISISRPGVLQGFVASTAILPVCAVIGMAIGTLVRTPAAALFTAVLAPVLLGAVPSGGNQLTAALSNSAPQNAWNALTSLGTEWDNAGPFPPTALQSWTALAFWPLLTLLAALVVVRRRDV</sequence>
<evidence type="ECO:0008006" key="4">
    <source>
        <dbReference type="Google" id="ProtNLM"/>
    </source>
</evidence>
<keyword evidence="3" id="KW-1185">Reference proteome</keyword>
<name>A0A1D7Y929_9ACTN</name>
<evidence type="ECO:0000313" key="2">
    <source>
        <dbReference type="EMBL" id="AOR32138.1"/>
    </source>
</evidence>
<dbReference type="Proteomes" id="UP000094960">
    <property type="component" value="Chromosome"/>
</dbReference>
<proteinExistence type="predicted"/>
<dbReference type="KEGG" id="spun:BFF78_14660"/>
<accession>A0A1D7Y929</accession>
<keyword evidence="1" id="KW-0812">Transmembrane</keyword>
<feature type="transmembrane region" description="Helical" evidence="1">
    <location>
        <begin position="164"/>
        <end position="186"/>
    </location>
</feature>
<keyword evidence="1" id="KW-1133">Transmembrane helix</keyword>
<dbReference type="EMBL" id="CP017248">
    <property type="protein sequence ID" value="AOR32138.1"/>
    <property type="molecule type" value="Genomic_DNA"/>
</dbReference>
<organism evidence="2 3">
    <name type="scientific">Streptomyces fodineus</name>
    <dbReference type="NCBI Taxonomy" id="1904616"/>
    <lineage>
        <taxon>Bacteria</taxon>
        <taxon>Bacillati</taxon>
        <taxon>Actinomycetota</taxon>
        <taxon>Actinomycetes</taxon>
        <taxon>Kitasatosporales</taxon>
        <taxon>Streptomycetaceae</taxon>
        <taxon>Streptomyces</taxon>
    </lineage>
</organism>
<keyword evidence="1" id="KW-0472">Membrane</keyword>
<feature type="transmembrane region" description="Helical" evidence="1">
    <location>
        <begin position="253"/>
        <end position="271"/>
    </location>
</feature>
<dbReference type="AlphaFoldDB" id="A0A1D7Y929"/>
<feature type="transmembrane region" description="Helical" evidence="1">
    <location>
        <begin position="38"/>
        <end position="60"/>
    </location>
</feature>
<dbReference type="RefSeq" id="WP_069778756.1">
    <property type="nucleotide sequence ID" value="NZ_CP017248.1"/>
</dbReference>
<feature type="transmembrane region" description="Helical" evidence="1">
    <location>
        <begin position="193"/>
        <end position="213"/>
    </location>
</feature>
<evidence type="ECO:0000256" key="1">
    <source>
        <dbReference type="SAM" id="Phobius"/>
    </source>
</evidence>